<evidence type="ECO:0000256" key="8">
    <source>
        <dbReference type="ARBA" id="ARBA00023002"/>
    </source>
</evidence>
<comment type="catalytic activity">
    <reaction evidence="1">
        <text>a 2,3-saturated acyl-CoA + O2 = a (2E)-enoyl-CoA + H2O2</text>
        <dbReference type="Rhea" id="RHEA:38959"/>
        <dbReference type="ChEBI" id="CHEBI:15379"/>
        <dbReference type="ChEBI" id="CHEBI:16240"/>
        <dbReference type="ChEBI" id="CHEBI:58856"/>
        <dbReference type="ChEBI" id="CHEBI:65111"/>
        <dbReference type="EC" id="1.3.3.6"/>
    </reaction>
</comment>
<feature type="domain" description="Acyl-CoA oxidase/dehydrogenase middle" evidence="15">
    <location>
        <begin position="145"/>
        <end position="260"/>
    </location>
</feature>
<reference evidence="18 19" key="1">
    <citation type="journal article" date="2011" name="Genome Res.">
        <title>Phylogeny-wide analysis of social amoeba genomes highlights ancient origins for complex intercellular communication.</title>
        <authorList>
            <person name="Heidel A.J."/>
            <person name="Lawal H.M."/>
            <person name="Felder M."/>
            <person name="Schilde C."/>
            <person name="Helps N.R."/>
            <person name="Tunggal B."/>
            <person name="Rivero F."/>
            <person name="John U."/>
            <person name="Schleicher M."/>
            <person name="Eichinger L."/>
            <person name="Platzer M."/>
            <person name="Noegel A.A."/>
            <person name="Schaap P."/>
            <person name="Gloeckner G."/>
        </authorList>
    </citation>
    <scope>NUCLEOTIDE SEQUENCE [LARGE SCALE GENOMIC DNA]</scope>
    <source>
        <strain evidence="19">ATCC 26659 / Pp 5 / PN500</strain>
    </source>
</reference>
<comment type="subcellular location">
    <subcellularLocation>
        <location evidence="3">Peroxisome</location>
    </subcellularLocation>
</comment>
<dbReference type="Gene3D" id="1.20.140.10">
    <property type="entry name" value="Butyryl-CoA Dehydrogenase, subunit A, domain 3"/>
    <property type="match status" value="2"/>
</dbReference>
<dbReference type="InterPro" id="IPR055060">
    <property type="entry name" value="ACOX_C_alpha1"/>
</dbReference>
<comment type="similarity">
    <text evidence="4 11">Belongs to the acyl-CoA oxidase family.</text>
</comment>
<dbReference type="PANTHER" id="PTHR10909">
    <property type="entry name" value="ELECTRON TRANSPORT OXIDOREDUCTASE"/>
    <property type="match status" value="1"/>
</dbReference>
<evidence type="ECO:0000256" key="5">
    <source>
        <dbReference type="ARBA" id="ARBA00022630"/>
    </source>
</evidence>
<dbReference type="PANTHER" id="PTHR10909:SF250">
    <property type="entry name" value="PEROXISOMAL ACYL-COENZYME A OXIDASE 1"/>
    <property type="match status" value="1"/>
</dbReference>
<dbReference type="Pfam" id="PF14749">
    <property type="entry name" value="Acyl-CoA_ox_N"/>
    <property type="match status" value="1"/>
</dbReference>
<evidence type="ECO:0000256" key="2">
    <source>
        <dbReference type="ARBA" id="ARBA00001974"/>
    </source>
</evidence>
<dbReference type="FunFam" id="1.20.140.10:FF:000015">
    <property type="entry name" value="Acyl-coenzyme A oxidase"/>
    <property type="match status" value="1"/>
</dbReference>
<dbReference type="InterPro" id="IPR029320">
    <property type="entry name" value="Acyl-CoA_ox_N"/>
</dbReference>
<evidence type="ECO:0000313" key="18">
    <source>
        <dbReference type="EMBL" id="EFA74635.1"/>
    </source>
</evidence>
<dbReference type="SUPFAM" id="SSF47203">
    <property type="entry name" value="Acyl-CoA dehydrogenase C-terminal domain-like"/>
    <property type="match status" value="2"/>
</dbReference>
<dbReference type="Gene3D" id="1.10.540.10">
    <property type="entry name" value="Acyl-CoA dehydrogenase/oxidase, N-terminal domain"/>
    <property type="match status" value="1"/>
</dbReference>
<dbReference type="RefSeq" id="XP_020426769.1">
    <property type="nucleotide sequence ID" value="XM_020582353.1"/>
</dbReference>
<evidence type="ECO:0000313" key="19">
    <source>
        <dbReference type="Proteomes" id="UP000001396"/>
    </source>
</evidence>
<evidence type="ECO:0000256" key="1">
    <source>
        <dbReference type="ARBA" id="ARBA00001201"/>
    </source>
</evidence>
<feature type="binding site" evidence="13">
    <location>
        <position position="188"/>
    </location>
    <ligand>
        <name>FAD</name>
        <dbReference type="ChEBI" id="CHEBI:57692"/>
    </ligand>
</feature>
<evidence type="ECO:0000256" key="9">
    <source>
        <dbReference type="ARBA" id="ARBA00023098"/>
    </source>
</evidence>
<dbReference type="InterPro" id="IPR037069">
    <property type="entry name" value="AcylCoA_DH/ox_N_sf"/>
</dbReference>
<dbReference type="GO" id="GO:0005504">
    <property type="term" value="F:fatty acid binding"/>
    <property type="evidence" value="ECO:0007669"/>
    <property type="project" value="TreeGrafter"/>
</dbReference>
<evidence type="ECO:0000256" key="6">
    <source>
        <dbReference type="ARBA" id="ARBA00022827"/>
    </source>
</evidence>
<dbReference type="Pfam" id="PF01756">
    <property type="entry name" value="ACOX"/>
    <property type="match status" value="1"/>
</dbReference>
<evidence type="ECO:0000259" key="14">
    <source>
        <dbReference type="Pfam" id="PF01756"/>
    </source>
</evidence>
<dbReference type="InterPro" id="IPR009100">
    <property type="entry name" value="AcylCoA_DH/oxidase_NM_dom_sf"/>
</dbReference>
<keyword evidence="7" id="KW-0276">Fatty acid metabolism</keyword>
<keyword evidence="6 11" id="KW-0274">FAD</keyword>
<dbReference type="GO" id="GO:0033540">
    <property type="term" value="P:fatty acid beta-oxidation using acyl-CoA oxidase"/>
    <property type="evidence" value="ECO:0007669"/>
    <property type="project" value="TreeGrafter"/>
</dbReference>
<comment type="cofactor">
    <cofactor evidence="2">
        <name>FAD</name>
        <dbReference type="ChEBI" id="CHEBI:57692"/>
    </cofactor>
</comment>
<protein>
    <recommendedName>
        <fullName evidence="11">Acyl-coenzyme A oxidase</fullName>
    </recommendedName>
</protein>
<evidence type="ECO:0000256" key="11">
    <source>
        <dbReference type="PIRNR" id="PIRNR000168"/>
    </source>
</evidence>
<dbReference type="SUPFAM" id="SSF56645">
    <property type="entry name" value="Acyl-CoA dehydrogenase NM domain-like"/>
    <property type="match status" value="1"/>
</dbReference>
<evidence type="ECO:0000256" key="4">
    <source>
        <dbReference type="ARBA" id="ARBA00006288"/>
    </source>
</evidence>
<dbReference type="FunCoup" id="D3BV78">
    <property type="interactions" value="257"/>
</dbReference>
<dbReference type="GO" id="GO:0005777">
    <property type="term" value="C:peroxisome"/>
    <property type="evidence" value="ECO:0007669"/>
    <property type="project" value="UniProtKB-SubCell"/>
</dbReference>
<dbReference type="FunFam" id="1.20.140.10:FF:000013">
    <property type="entry name" value="Acyl-coenzyme A oxidase"/>
    <property type="match status" value="1"/>
</dbReference>
<keyword evidence="10" id="KW-0576">Peroxisome</keyword>
<evidence type="ECO:0000256" key="10">
    <source>
        <dbReference type="ARBA" id="ARBA00023140"/>
    </source>
</evidence>
<feature type="domain" description="Acyl-CoA oxidase C-terminal" evidence="14">
    <location>
        <begin position="495"/>
        <end position="660"/>
    </location>
</feature>
<dbReference type="InterPro" id="IPR006091">
    <property type="entry name" value="Acyl-CoA_Oxase/DH_mid-dom"/>
</dbReference>
<evidence type="ECO:0000259" key="17">
    <source>
        <dbReference type="Pfam" id="PF22924"/>
    </source>
</evidence>
<evidence type="ECO:0000259" key="16">
    <source>
        <dbReference type="Pfam" id="PF14749"/>
    </source>
</evidence>
<feature type="domain" description="Acyl-coenzyme A oxidase N-terminal" evidence="16">
    <location>
        <begin position="27"/>
        <end position="143"/>
    </location>
</feature>
<dbReference type="GO" id="GO:0055088">
    <property type="term" value="P:lipid homeostasis"/>
    <property type="evidence" value="ECO:0007669"/>
    <property type="project" value="TreeGrafter"/>
</dbReference>
<evidence type="ECO:0000256" key="12">
    <source>
        <dbReference type="PIRSR" id="PIRSR000168-1"/>
    </source>
</evidence>
<dbReference type="InParanoid" id="D3BV78"/>
<name>D3BV78_HETP5</name>
<dbReference type="EMBL" id="ADBJ01000062">
    <property type="protein sequence ID" value="EFA74635.1"/>
    <property type="molecule type" value="Genomic_DNA"/>
</dbReference>
<evidence type="ECO:0000256" key="7">
    <source>
        <dbReference type="ARBA" id="ARBA00022832"/>
    </source>
</evidence>
<dbReference type="InterPro" id="IPR036250">
    <property type="entry name" value="AcylCo_DH-like_C"/>
</dbReference>
<evidence type="ECO:0000256" key="3">
    <source>
        <dbReference type="ARBA" id="ARBA00004275"/>
    </source>
</evidence>
<dbReference type="Pfam" id="PF02770">
    <property type="entry name" value="Acyl-CoA_dh_M"/>
    <property type="match status" value="1"/>
</dbReference>
<dbReference type="Proteomes" id="UP000001396">
    <property type="component" value="Unassembled WGS sequence"/>
</dbReference>
<dbReference type="Gene3D" id="2.40.110.10">
    <property type="entry name" value="Butyryl-CoA Dehydrogenase, subunit A, domain 2"/>
    <property type="match status" value="1"/>
</dbReference>
<dbReference type="AlphaFoldDB" id="D3BV78"/>
<organism evidence="18 19">
    <name type="scientific">Heterostelium pallidum (strain ATCC 26659 / Pp 5 / PN500)</name>
    <name type="common">Cellular slime mold</name>
    <name type="synonym">Polysphondylium pallidum</name>
    <dbReference type="NCBI Taxonomy" id="670386"/>
    <lineage>
        <taxon>Eukaryota</taxon>
        <taxon>Amoebozoa</taxon>
        <taxon>Evosea</taxon>
        <taxon>Eumycetozoa</taxon>
        <taxon>Dictyostelia</taxon>
        <taxon>Acytosteliales</taxon>
        <taxon>Acytosteliaceae</taxon>
        <taxon>Heterostelium</taxon>
    </lineage>
</organism>
<dbReference type="InterPro" id="IPR002655">
    <property type="entry name" value="Acyl-CoA_oxidase_C"/>
</dbReference>
<proteinExistence type="inferred from homology"/>
<keyword evidence="8" id="KW-0560">Oxidoreductase</keyword>
<dbReference type="STRING" id="670386.D3BV78"/>
<evidence type="ECO:0000256" key="13">
    <source>
        <dbReference type="PIRSR" id="PIRSR000168-2"/>
    </source>
</evidence>
<dbReference type="InterPro" id="IPR046373">
    <property type="entry name" value="Acyl-CoA_Oxase/DH_mid-dom_sf"/>
</dbReference>
<keyword evidence="9" id="KW-0443">Lipid metabolism</keyword>
<sequence length="690" mass="77650">MSQQQQQQVVVHPDLLKERSKTSFDVPTLNRFINNNDPTVIDLKKKIRTEFLADPILSDHPEYVNFLSREDQFKRAVEISERVIKIKRKLGIIDSTGIEFYRELYQEIPLILHDVVFVGCMRSLASEEQLAEWLPKALNYQIIGAYAQTELGHGSNVQALETTAHYLAESDEFVLNSPTLTSSKWWIGALGRICTHAVVFAQLHLKDKDGKLVNHGPHPFLVQVRSHEQHQPMSGITVGDIGPKLGYSTVDNGFMRLDHVKIPRKNLFARYAQVTKEGRYVPPPHPRLVYAGMVGVRVYLVGDSFSAICRAVTVAARYSVIRRQFGPSGKEETQVLDYQNQQARIVPSIAAAYAFLFVGRRLSDMFSNVMYAAKSRKDTTDLPELHALSSGLKTTITYITSKCIEDARFSCGGHGYNQASGLVRLYNNYLHLVTAEGENNILPQQTARFLLKEYKSVMVDGKTKLGETTQYLVDEQNAPNTLTALLAATGKQWSDPAILVRVFAHRSAFLIARLARLIQEGLGSGRTMQDVWNSLNVDCIRVSEAHSQLYILNSFATQLSLVPLDARPVLVRLCQLYALNNIERNSGEFLIDQFISQDQIEEISKFILNLYAQLRPDIIGLVDTFDVADHTLGSSLGRYDGQVYPALWEWANKHPLNTSDVGLSQFFKNINNNNNNSVPTSKLKSNHHFA</sequence>
<dbReference type="GO" id="GO:0003997">
    <property type="term" value="F:acyl-CoA oxidase activity"/>
    <property type="evidence" value="ECO:0007669"/>
    <property type="project" value="UniProtKB-EC"/>
</dbReference>
<keyword evidence="5 11" id="KW-0285">Flavoprotein</keyword>
<feature type="domain" description="Acyl-CoA oxidase C-alpha1" evidence="17">
    <location>
        <begin position="290"/>
        <end position="451"/>
    </location>
</feature>
<dbReference type="GO" id="GO:0071949">
    <property type="term" value="F:FAD binding"/>
    <property type="evidence" value="ECO:0007669"/>
    <property type="project" value="InterPro"/>
</dbReference>
<dbReference type="InterPro" id="IPR012258">
    <property type="entry name" value="Acyl-CoA_oxidase"/>
</dbReference>
<feature type="binding site" evidence="13">
    <location>
        <position position="149"/>
    </location>
    <ligand>
        <name>FAD</name>
        <dbReference type="ChEBI" id="CHEBI:57692"/>
    </ligand>
</feature>
<dbReference type="Pfam" id="PF22924">
    <property type="entry name" value="ACOX_C_alpha1"/>
    <property type="match status" value="1"/>
</dbReference>
<feature type="active site" description="Proton acceptor" evidence="12">
    <location>
        <position position="436"/>
    </location>
</feature>
<gene>
    <name evidence="18" type="ORF">PPL_11603</name>
</gene>
<evidence type="ECO:0000259" key="15">
    <source>
        <dbReference type="Pfam" id="PF02770"/>
    </source>
</evidence>
<dbReference type="FunFam" id="2.40.110.10:FF:000003">
    <property type="entry name" value="Acyl-coenzyme A oxidase"/>
    <property type="match status" value="1"/>
</dbReference>
<dbReference type="GeneID" id="31367071"/>
<dbReference type="OMA" id="NHGVHCF"/>
<comment type="caution">
    <text evidence="18">The sequence shown here is derived from an EMBL/GenBank/DDBJ whole genome shotgun (WGS) entry which is preliminary data.</text>
</comment>
<dbReference type="PIRSF" id="PIRSF000168">
    <property type="entry name" value="Acyl-CoA_oxidase"/>
    <property type="match status" value="1"/>
</dbReference>
<keyword evidence="19" id="KW-1185">Reference proteome</keyword>
<accession>D3BV78</accession>